<sequence length="54" mass="5875">MIGFADTEHNSEQKIPNCAPHFAQCALPPPPPSQPPAFPPPFIRFSVVVQPPLL</sequence>
<accession>A0A0C3F137</accession>
<reference evidence="1 2" key="1">
    <citation type="submission" date="2014-04" db="EMBL/GenBank/DDBJ databases">
        <authorList>
            <consortium name="DOE Joint Genome Institute"/>
            <person name="Kuo A."/>
            <person name="Tarkka M."/>
            <person name="Buscot F."/>
            <person name="Kohler A."/>
            <person name="Nagy L.G."/>
            <person name="Floudas D."/>
            <person name="Copeland A."/>
            <person name="Barry K.W."/>
            <person name="Cichocki N."/>
            <person name="Veneault-Fourrey C."/>
            <person name="LaButti K."/>
            <person name="Lindquist E.A."/>
            <person name="Lipzen A."/>
            <person name="Lundell T."/>
            <person name="Morin E."/>
            <person name="Murat C."/>
            <person name="Sun H."/>
            <person name="Tunlid A."/>
            <person name="Henrissat B."/>
            <person name="Grigoriev I.V."/>
            <person name="Hibbett D.S."/>
            <person name="Martin F."/>
            <person name="Nordberg H.P."/>
            <person name="Cantor M.N."/>
            <person name="Hua S.X."/>
        </authorList>
    </citation>
    <scope>NUCLEOTIDE SEQUENCE [LARGE SCALE GENOMIC DNA]</scope>
    <source>
        <strain evidence="1 2">F 1598</strain>
    </source>
</reference>
<dbReference type="AlphaFoldDB" id="A0A0C3F137"/>
<dbReference type="Proteomes" id="UP000054166">
    <property type="component" value="Unassembled WGS sequence"/>
</dbReference>
<reference evidence="2" key="2">
    <citation type="submission" date="2015-01" db="EMBL/GenBank/DDBJ databases">
        <title>Evolutionary Origins and Diversification of the Mycorrhizal Mutualists.</title>
        <authorList>
            <consortium name="DOE Joint Genome Institute"/>
            <consortium name="Mycorrhizal Genomics Consortium"/>
            <person name="Kohler A."/>
            <person name="Kuo A."/>
            <person name="Nagy L.G."/>
            <person name="Floudas D."/>
            <person name="Copeland A."/>
            <person name="Barry K.W."/>
            <person name="Cichocki N."/>
            <person name="Veneault-Fourrey C."/>
            <person name="LaButti K."/>
            <person name="Lindquist E.A."/>
            <person name="Lipzen A."/>
            <person name="Lundell T."/>
            <person name="Morin E."/>
            <person name="Murat C."/>
            <person name="Riley R."/>
            <person name="Ohm R."/>
            <person name="Sun H."/>
            <person name="Tunlid A."/>
            <person name="Henrissat B."/>
            <person name="Grigoriev I.V."/>
            <person name="Hibbett D.S."/>
            <person name="Martin F."/>
        </authorList>
    </citation>
    <scope>NUCLEOTIDE SEQUENCE [LARGE SCALE GENOMIC DNA]</scope>
    <source>
        <strain evidence="2">F 1598</strain>
    </source>
</reference>
<organism evidence="1 2">
    <name type="scientific">Piloderma croceum (strain F 1598)</name>
    <dbReference type="NCBI Taxonomy" id="765440"/>
    <lineage>
        <taxon>Eukaryota</taxon>
        <taxon>Fungi</taxon>
        <taxon>Dikarya</taxon>
        <taxon>Basidiomycota</taxon>
        <taxon>Agaricomycotina</taxon>
        <taxon>Agaricomycetes</taxon>
        <taxon>Agaricomycetidae</taxon>
        <taxon>Atheliales</taxon>
        <taxon>Atheliaceae</taxon>
        <taxon>Piloderma</taxon>
    </lineage>
</organism>
<evidence type="ECO:0000313" key="2">
    <source>
        <dbReference type="Proteomes" id="UP000054166"/>
    </source>
</evidence>
<dbReference type="InParanoid" id="A0A0C3F137"/>
<proteinExistence type="predicted"/>
<name>A0A0C3F137_PILCF</name>
<keyword evidence="2" id="KW-1185">Reference proteome</keyword>
<dbReference type="HOGENOM" id="CLU_3051197_0_0_1"/>
<evidence type="ECO:0000313" key="1">
    <source>
        <dbReference type="EMBL" id="KIM73631.1"/>
    </source>
</evidence>
<gene>
    <name evidence="1" type="ORF">PILCRDRAFT_15066</name>
</gene>
<dbReference type="EMBL" id="KN833077">
    <property type="protein sequence ID" value="KIM73631.1"/>
    <property type="molecule type" value="Genomic_DNA"/>
</dbReference>
<protein>
    <submittedName>
        <fullName evidence="1">Uncharacterized protein</fullName>
    </submittedName>
</protein>